<feature type="domain" description="PKD" evidence="1">
    <location>
        <begin position="1880"/>
        <end position="1917"/>
    </location>
</feature>
<dbReference type="Gene3D" id="2.60.40.10">
    <property type="entry name" value="Immunoglobulins"/>
    <property type="match status" value="9"/>
</dbReference>
<organism evidence="2 3">
    <name type="scientific">Pedobacter polaris</name>
    <dbReference type="NCBI Taxonomy" id="2571273"/>
    <lineage>
        <taxon>Bacteria</taxon>
        <taxon>Pseudomonadati</taxon>
        <taxon>Bacteroidota</taxon>
        <taxon>Sphingobacteriia</taxon>
        <taxon>Sphingobacteriales</taxon>
        <taxon>Sphingobacteriaceae</taxon>
        <taxon>Pedobacter</taxon>
    </lineage>
</organism>
<keyword evidence="3" id="KW-1185">Reference proteome</keyword>
<dbReference type="SUPFAM" id="SSF49299">
    <property type="entry name" value="PKD domain"/>
    <property type="match status" value="5"/>
</dbReference>
<dbReference type="InterPro" id="IPR000601">
    <property type="entry name" value="PKD_dom"/>
</dbReference>
<dbReference type="InterPro" id="IPR045828">
    <property type="entry name" value="PKD_Bacteroidetes"/>
</dbReference>
<dbReference type="Pfam" id="PF00801">
    <property type="entry name" value="PKD"/>
    <property type="match status" value="1"/>
</dbReference>
<dbReference type="InterPro" id="IPR035986">
    <property type="entry name" value="PKD_dom_sf"/>
</dbReference>
<dbReference type="PROSITE" id="PS50093">
    <property type="entry name" value="PKD"/>
    <property type="match status" value="3"/>
</dbReference>
<feature type="domain" description="PKD" evidence="1">
    <location>
        <begin position="1953"/>
        <end position="2014"/>
    </location>
</feature>
<dbReference type="Proteomes" id="UP000309488">
    <property type="component" value="Unassembled WGS sequence"/>
</dbReference>
<dbReference type="InterPro" id="IPR013783">
    <property type="entry name" value="Ig-like_fold"/>
</dbReference>
<name>A0A4U1CU17_9SPHI</name>
<dbReference type="Pfam" id="PF13585">
    <property type="entry name" value="CHU_C"/>
    <property type="match status" value="1"/>
</dbReference>
<evidence type="ECO:0000313" key="2">
    <source>
        <dbReference type="EMBL" id="TKC12303.1"/>
    </source>
</evidence>
<protein>
    <submittedName>
        <fullName evidence="2">PKD domain-containing protein</fullName>
    </submittedName>
</protein>
<comment type="caution">
    <text evidence="2">The sequence shown here is derived from an EMBL/GenBank/DDBJ whole genome shotgun (WGS) entry which is preliminary data.</text>
</comment>
<feature type="domain" description="PKD" evidence="1">
    <location>
        <begin position="1794"/>
        <end position="1854"/>
    </location>
</feature>
<dbReference type="OrthoDB" id="7794186at2"/>
<dbReference type="EMBL" id="SWBR01000001">
    <property type="protein sequence ID" value="TKC12303.1"/>
    <property type="molecule type" value="Genomic_DNA"/>
</dbReference>
<accession>A0A4U1CU17</accession>
<sequence>MSTVDPGPYTPESTISALFTLDPSTCVRPGNVFELWLSDANGNFTSEVRIGTYNGFYSAFVNGVIPAGTLPGTGYQVRIKSTLPPLLVSAVSNTFEIKNGTLVTAAATAQTAARLTPEAFGFCSARTGPGANINLTNQSTPTSTVTATITNRLNPAPPTVLDITNTIQTFNPQPAHYTAFVKAVMPDGTVATRTYFIINNNANTSFTTSNSSVVCLPGGSLQYFIDVSSSTGIQNNFPGNTYTINWGDNTSNVYTFCDLQGGTVNHSYTQSSCGQPNNAFNVNIQTATICGNIGNGVTATATVVEITENRIGGPLNGCVNGNNVFTNNSILGQSPSSTAPNCQDNNVRFNWYVNGVMVLNDVPFSTNLLRTFSTPGTYRITLESTSLTNCQGPPVDHFICIQNRPTPSFTIPPATCTTTPVTPINTSVVDISCNNNVTYVWSVTPSAGVTPTSPITTTSATPPTFTFSQPGIYNISLRITTPTCGTTTAFTQQITVNAARTVTLSPDISLCNTGTFNFSTTPGPTATQYSGTETALDDVYAWTVMSANGGTYNFVTPLNSKYPTIRFNDFDTYTVTSTVTNVCGTQSDSQVITFIQSPVPTVTAASNPICYDAIANLTGSISGTYSSFQWINSVGTTVGFSDPSNLTTTYTPTTAERNASVANVRLRVNTGLSGTCAIVDELFSINIYPANTGTNTTQSICTGDFATYTPTSTVAGSTYTWTAVNADGNAVDFSPSGSGAINDDINNTSPNAAAIVVYTITPTSNGCTGTPFTFTVTVNPRPIATATAANPIICSGQGAGITLASNLNGTTYTWTSVATGLSGNTNNTNPSSSLSINEILTNTGTTPGTVTYTITPITNGCNGQSVTVTLTVNPQPTIANAGQDRNICAQSSYTLEGNTVFVGTGLWTQVTTFSGVTITNDTSPTATANGLQAGNVYIFRWTITGGQNCGSSFDDVAITVSPTSVGGTTSGDQAVCAGGNAGQITLSGHTGNVIRWESSTDGISWTPISNTTITLNYSNLTVTTQYRAVVQSGSCAIANSTISTIIVNQQVTTADAGPAQVLCNVTSTTLNGNTPGSNTGMWSVIPANPAITFNDASLPNAIANGLTPGQTYTFRWTISGSPSCPPSTDDVTVQIDLPSNGGTTAGNNAVCAGSNGGTITLSGHIGNVIRWESSTDGIAWTSIANTTTTLTYINLNATTQYRAVVQSGTCASANSTISTITVNQGAVGANAGIDQNLCNATSTTLAGNNPAPNNGEWTLISGQTGVVFTSSQYNTTVTNLVGGQTYTFRWTISGTAPCPASFDDVVINNLAALQNNTITTSTPTACNSQIITLSGSVPIGGSGTYAYSWESSPTGNAPWTVINGQTGRDLNVTVIGSMSYRRVVSSGVCLTTSNTLNIIALPAIANNTIASDQNICLSTTPNAIIGSQPTGGDGNNYTYGWEQSTDGVVWVFVPSATNKDYAPPAIIQTTYYRRLVSSGPCTNSLQNISNVVRITVNLNARANYTYTQDVGCSPFTINSSNIQATPAAQNGTYEWFANGVSIGTGITFPGYTIVGYNQTVSILLRVTSNNGCTPQDFSHNFRTRENIVSQFTQDLNSGCGPLSVTFTNATIHDPANIYSWSIDGIVRSNARDFGTITFAPGNQGIDRRYDITLRVISGCGDNSVTHSVIVNSMPIPAISPVVDHGCSTFLAEFTNNTPGKETNTYVVNFGDGSAPQAYNWGDRITHPYTTAIATDFPVTITATNACGSVTSNPIFVRVTPNTITPIFFAPPAQQTICAGTEVTFTNNSEGATRFTYDFKDGTPIIPSPTGIPETIRHVFTQPGTYDVLMTAYNDCSSPRTAIQTIVVLAQPTATFNANVTTGCQGLTVAFTQTSVGAIRYDWDFGDGIGTSTDPNPTYTYNGPPGQYTVTLRVTNQVRCTQLVTRPNYITIVGPPRAAFAISPAAVISIPDYTFRFTDESTNNPQTYKWSFGDGDISSLRDPTHKYADTGRYLVTMRTYNEYGCVDSLQKYVQIVGVPGYVYLPNSFIPGGTSSPLQKFMAVGSGIKSWRMSVFNKWGQVIWETTKLEDGKPIEGWDGTYNGTPQPQGIYFWKVDVELINGTEWKGMTYDKKPPRRTGEIYLIR</sequence>
<dbReference type="SMART" id="SM00089">
    <property type="entry name" value="PKD"/>
    <property type="match status" value="4"/>
</dbReference>
<dbReference type="CDD" id="cd00146">
    <property type="entry name" value="PKD"/>
    <property type="match status" value="2"/>
</dbReference>
<evidence type="ECO:0000313" key="3">
    <source>
        <dbReference type="Proteomes" id="UP000309488"/>
    </source>
</evidence>
<dbReference type="Pfam" id="PF18911">
    <property type="entry name" value="PKD_4"/>
    <property type="match status" value="2"/>
</dbReference>
<gene>
    <name evidence="2" type="ORF">FA048_01400</name>
</gene>
<evidence type="ECO:0000259" key="1">
    <source>
        <dbReference type="PROSITE" id="PS50093"/>
    </source>
</evidence>
<proteinExistence type="predicted"/>
<reference evidence="2 3" key="1">
    <citation type="submission" date="2019-04" db="EMBL/GenBank/DDBJ databases">
        <title>Pedobacter sp. RP-3-22 sp. nov., isolated from Arctic soil.</title>
        <authorList>
            <person name="Dahal R.H."/>
            <person name="Kim D.-U."/>
        </authorList>
    </citation>
    <scope>NUCLEOTIDE SEQUENCE [LARGE SCALE GENOMIC DNA]</scope>
    <source>
        <strain evidence="2 3">RP-3-22</strain>
    </source>
</reference>
<dbReference type="Pfam" id="PF19406">
    <property type="entry name" value="PKD_5"/>
    <property type="match status" value="2"/>
</dbReference>
<dbReference type="InterPro" id="IPR022409">
    <property type="entry name" value="PKD/Chitinase_dom"/>
</dbReference>